<proteinExistence type="predicted"/>
<evidence type="ECO:0000313" key="3">
    <source>
        <dbReference type="Proteomes" id="UP000824241"/>
    </source>
</evidence>
<reference evidence="2" key="2">
    <citation type="journal article" date="2021" name="PeerJ">
        <title>Extensive microbial diversity within the chicken gut microbiome revealed by metagenomics and culture.</title>
        <authorList>
            <person name="Gilroy R."/>
            <person name="Ravi A."/>
            <person name="Getino M."/>
            <person name="Pursley I."/>
            <person name="Horton D.L."/>
            <person name="Alikhan N.F."/>
            <person name="Baker D."/>
            <person name="Gharbi K."/>
            <person name="Hall N."/>
            <person name="Watson M."/>
            <person name="Adriaenssens E.M."/>
            <person name="Foster-Nyarko E."/>
            <person name="Jarju S."/>
            <person name="Secka A."/>
            <person name="Antonio M."/>
            <person name="Oren A."/>
            <person name="Chaudhuri R.R."/>
            <person name="La Ragione R."/>
            <person name="Hildebrand F."/>
            <person name="Pallen M.J."/>
        </authorList>
    </citation>
    <scope>NUCLEOTIDE SEQUENCE</scope>
    <source>
        <strain evidence="2">CHK189-12415</strain>
    </source>
</reference>
<reference evidence="2" key="1">
    <citation type="submission" date="2020-10" db="EMBL/GenBank/DDBJ databases">
        <authorList>
            <person name="Gilroy R."/>
        </authorList>
    </citation>
    <scope>NUCLEOTIDE SEQUENCE</scope>
    <source>
        <strain evidence="2">CHK189-12415</strain>
    </source>
</reference>
<accession>A0A9D1DXB7</accession>
<dbReference type="Proteomes" id="UP000824241">
    <property type="component" value="Unassembled WGS sequence"/>
</dbReference>
<dbReference type="EMBL" id="DVHA01000161">
    <property type="protein sequence ID" value="HIR60900.1"/>
    <property type="molecule type" value="Genomic_DNA"/>
</dbReference>
<dbReference type="SUPFAM" id="SSF50475">
    <property type="entry name" value="FMN-binding split barrel"/>
    <property type="match status" value="1"/>
</dbReference>
<dbReference type="AlphaFoldDB" id="A0A9D1DXB7"/>
<sequence>MDKVMEYLKQAKGAWYLATVEDGQPRVRPFGAQVVYNGRLYIQTSNKKKVYAQLKAEPRFEICAFIDGGKWMRLSGKAVEDTSRDAKVAMLDANPGLKRMYSADDDKTAVFYIEEGTADFCSFTAPAETVKL</sequence>
<dbReference type="InterPro" id="IPR011576">
    <property type="entry name" value="Pyridox_Oxase_N"/>
</dbReference>
<name>A0A9D1DXB7_9FIRM</name>
<organism evidence="2 3">
    <name type="scientific">Candidatus Faecivivens stercoravium</name>
    <dbReference type="NCBI Taxonomy" id="2840803"/>
    <lineage>
        <taxon>Bacteria</taxon>
        <taxon>Bacillati</taxon>
        <taxon>Bacillota</taxon>
        <taxon>Clostridia</taxon>
        <taxon>Eubacteriales</taxon>
        <taxon>Oscillospiraceae</taxon>
        <taxon>Oscillospiraceae incertae sedis</taxon>
        <taxon>Candidatus Faecivivens</taxon>
    </lineage>
</organism>
<protein>
    <submittedName>
        <fullName evidence="2">Pyridoxamine 5'-phosphate oxidase family protein</fullName>
    </submittedName>
</protein>
<evidence type="ECO:0000313" key="2">
    <source>
        <dbReference type="EMBL" id="HIR60900.1"/>
    </source>
</evidence>
<dbReference type="Gene3D" id="2.30.110.10">
    <property type="entry name" value="Electron Transport, Fmn-binding Protein, Chain A"/>
    <property type="match status" value="1"/>
</dbReference>
<gene>
    <name evidence="2" type="ORF">IAB37_04925</name>
</gene>
<comment type="caution">
    <text evidence="2">The sequence shown here is derived from an EMBL/GenBank/DDBJ whole genome shotgun (WGS) entry which is preliminary data.</text>
</comment>
<dbReference type="Pfam" id="PF01243">
    <property type="entry name" value="PNPOx_N"/>
    <property type="match status" value="1"/>
</dbReference>
<evidence type="ECO:0000259" key="1">
    <source>
        <dbReference type="Pfam" id="PF01243"/>
    </source>
</evidence>
<feature type="domain" description="Pyridoxamine 5'-phosphate oxidase N-terminal" evidence="1">
    <location>
        <begin position="3"/>
        <end position="101"/>
    </location>
</feature>
<dbReference type="InterPro" id="IPR012349">
    <property type="entry name" value="Split_barrel_FMN-bd"/>
</dbReference>